<dbReference type="GO" id="GO:0004585">
    <property type="term" value="F:ornithine carbamoyltransferase activity"/>
    <property type="evidence" value="ECO:0007669"/>
    <property type="project" value="UniProtKB-UniRule"/>
</dbReference>
<comment type="caution">
    <text evidence="6">The sequence shown here is derived from an EMBL/GenBank/DDBJ whole genome shotgun (WGS) entry which is preliminary data.</text>
</comment>
<dbReference type="PANTHER" id="PTHR45753">
    <property type="entry name" value="ORNITHINE CARBAMOYLTRANSFERASE, MITOCHONDRIAL"/>
    <property type="match status" value="1"/>
</dbReference>
<evidence type="ECO:0000259" key="4">
    <source>
        <dbReference type="Pfam" id="PF00185"/>
    </source>
</evidence>
<dbReference type="InterPro" id="IPR006131">
    <property type="entry name" value="Asp_carbamoyltransf_Asp/Orn-bd"/>
</dbReference>
<dbReference type="Gene3D" id="3.40.50.1370">
    <property type="entry name" value="Aspartate/ornithine carbamoyltransferase"/>
    <property type="match status" value="2"/>
</dbReference>
<dbReference type="InterPro" id="IPR002292">
    <property type="entry name" value="Orn/put_carbamltrans"/>
</dbReference>
<gene>
    <name evidence="6" type="ORF">A3C86_03630</name>
</gene>
<dbReference type="EMBL" id="MFLD01000043">
    <property type="protein sequence ID" value="OGG58209.1"/>
    <property type="molecule type" value="Genomic_DNA"/>
</dbReference>
<dbReference type="PRINTS" id="PR00102">
    <property type="entry name" value="OTCASE"/>
</dbReference>
<dbReference type="InterPro" id="IPR036901">
    <property type="entry name" value="Asp/Orn_carbamoylTrfase_sf"/>
</dbReference>
<evidence type="ECO:0000256" key="3">
    <source>
        <dbReference type="RuleBase" id="RU003634"/>
    </source>
</evidence>
<dbReference type="Pfam" id="PF00185">
    <property type="entry name" value="OTCace"/>
    <property type="match status" value="1"/>
</dbReference>
<feature type="domain" description="Aspartate/ornithine carbamoyltransferase carbamoyl-P binding" evidence="5">
    <location>
        <begin position="5"/>
        <end position="150"/>
    </location>
</feature>
<name>A0A1F6D9U2_9BACT</name>
<feature type="domain" description="Aspartate/ornithine carbamoyltransferase Asp/Orn-binding" evidence="4">
    <location>
        <begin position="158"/>
        <end position="312"/>
    </location>
</feature>
<keyword evidence="1 3" id="KW-0808">Transferase</keyword>
<comment type="similarity">
    <text evidence="3">Belongs to the aspartate/ornithine carbamoyltransferase superfamily.</text>
</comment>
<dbReference type="GO" id="GO:0019240">
    <property type="term" value="P:citrulline biosynthetic process"/>
    <property type="evidence" value="ECO:0007669"/>
    <property type="project" value="TreeGrafter"/>
</dbReference>
<evidence type="ECO:0000313" key="7">
    <source>
        <dbReference type="Proteomes" id="UP000178042"/>
    </source>
</evidence>
<dbReference type="SUPFAM" id="SSF53671">
    <property type="entry name" value="Aspartate/ornithine carbamoyltransferase"/>
    <property type="match status" value="1"/>
</dbReference>
<dbReference type="InterPro" id="IPR006132">
    <property type="entry name" value="Asp/Orn_carbamoyltranf_P-bd"/>
</dbReference>
<dbReference type="Pfam" id="PF02729">
    <property type="entry name" value="OTCace_N"/>
    <property type="match status" value="1"/>
</dbReference>
<dbReference type="AlphaFoldDB" id="A0A1F6D9U2"/>
<reference evidence="6 7" key="1">
    <citation type="journal article" date="2016" name="Nat. Commun.">
        <title>Thousands of microbial genomes shed light on interconnected biogeochemical processes in an aquifer system.</title>
        <authorList>
            <person name="Anantharaman K."/>
            <person name="Brown C.T."/>
            <person name="Hug L.A."/>
            <person name="Sharon I."/>
            <person name="Castelle C.J."/>
            <person name="Probst A.J."/>
            <person name="Thomas B.C."/>
            <person name="Singh A."/>
            <person name="Wilkins M.J."/>
            <person name="Karaoz U."/>
            <person name="Brodie E.L."/>
            <person name="Williams K.H."/>
            <person name="Hubbard S.S."/>
            <person name="Banfield J.F."/>
        </authorList>
    </citation>
    <scope>NUCLEOTIDE SEQUENCE [LARGE SCALE GENOMIC DNA]</scope>
</reference>
<dbReference type="GO" id="GO:0016597">
    <property type="term" value="F:amino acid binding"/>
    <property type="evidence" value="ECO:0007669"/>
    <property type="project" value="InterPro"/>
</dbReference>
<dbReference type="PRINTS" id="PR00100">
    <property type="entry name" value="AOTCASE"/>
</dbReference>
<accession>A0A1F6D9U2</accession>
<proteinExistence type="inferred from homology"/>
<evidence type="ECO:0000256" key="1">
    <source>
        <dbReference type="ARBA" id="ARBA00022679"/>
    </source>
</evidence>
<evidence type="ECO:0000256" key="2">
    <source>
        <dbReference type="NCBIfam" id="TIGR00658"/>
    </source>
</evidence>
<dbReference type="GO" id="GO:0042450">
    <property type="term" value="P:L-arginine biosynthetic process via ornithine"/>
    <property type="evidence" value="ECO:0007669"/>
    <property type="project" value="UniProtKB-UniRule"/>
</dbReference>
<organism evidence="6 7">
    <name type="scientific">Candidatus Kaiserbacteria bacterium RIFCSPHIGHO2_02_FULL_49_16</name>
    <dbReference type="NCBI Taxonomy" id="1798490"/>
    <lineage>
        <taxon>Bacteria</taxon>
        <taxon>Candidatus Kaiseribacteriota</taxon>
    </lineage>
</organism>
<evidence type="ECO:0000259" key="5">
    <source>
        <dbReference type="Pfam" id="PF02729"/>
    </source>
</evidence>
<dbReference type="NCBIfam" id="NF001986">
    <property type="entry name" value="PRK00779.1"/>
    <property type="match status" value="1"/>
</dbReference>
<dbReference type="FunFam" id="3.40.50.1370:FF:000008">
    <property type="entry name" value="Ornithine carbamoyltransferase"/>
    <property type="match status" value="1"/>
</dbReference>
<dbReference type="PANTHER" id="PTHR45753:SF3">
    <property type="entry name" value="ORNITHINE TRANSCARBAMYLASE, MITOCHONDRIAL"/>
    <property type="match status" value="1"/>
</dbReference>
<dbReference type="EC" id="2.1.3.3" evidence="2"/>
<dbReference type="NCBIfam" id="TIGR00658">
    <property type="entry name" value="orni_carb_tr"/>
    <property type="match status" value="1"/>
</dbReference>
<protein>
    <recommendedName>
        <fullName evidence="2">Ornithine carbamoyltransferase</fullName>
        <ecNumber evidence="2">2.1.3.3</ecNumber>
    </recommendedName>
</protein>
<dbReference type="InterPro" id="IPR006130">
    <property type="entry name" value="Asp/Orn_carbamoylTrfase"/>
</dbReference>
<dbReference type="Proteomes" id="UP000178042">
    <property type="component" value="Unassembled WGS sequence"/>
</dbReference>
<sequence length="314" mass="34579">MKLPKDILTIPQLSRQNIERILSDAFRFKEYKGAPKARDQVLEGKSIALIFEKNSLRTRVAFETAISALGGHPIFLAGDNILYRAKSDTSRESIGDITQNLDRLAHGIAARVNNHKSLTDIAGYSKNPVINLLCNEHHPTQALADLMTIQWHKGKTTGLKVAFIGDGNNVATSLMDICAVMGMDFSIGSPAGYEIPRKFQDIARSIAAQSNSKLEFTNDPKKAAAGADVIYTDTFVSMGNEAESKKRTGDFKAYQVNAETMKCAKDDAIFMHCLPAHRGDEVAAEVIDSKQSVVFDQAECRLHIAKSLLYLLYK</sequence>
<evidence type="ECO:0000313" key="6">
    <source>
        <dbReference type="EMBL" id="OGG58209.1"/>
    </source>
</evidence>